<dbReference type="CDD" id="cd12247">
    <property type="entry name" value="RRM2_U1A_like"/>
    <property type="match status" value="1"/>
</dbReference>
<dbReference type="PROSITE" id="PS50102">
    <property type="entry name" value="RRM"/>
    <property type="match status" value="2"/>
</dbReference>
<keyword evidence="5" id="KW-0677">Repeat</keyword>
<dbReference type="GO" id="GO:0008380">
    <property type="term" value="P:RNA splicing"/>
    <property type="evidence" value="ECO:0007669"/>
    <property type="project" value="UniProtKB-KW"/>
</dbReference>
<proteinExistence type="inferred from homology"/>
<evidence type="ECO:0000256" key="3">
    <source>
        <dbReference type="ARBA" id="ARBA00022664"/>
    </source>
</evidence>
<evidence type="ECO:0000256" key="5">
    <source>
        <dbReference type="ARBA" id="ARBA00022737"/>
    </source>
</evidence>
<dbReference type="OrthoDB" id="277802at2759"/>
<evidence type="ECO:0000256" key="4">
    <source>
        <dbReference type="ARBA" id="ARBA00022728"/>
    </source>
</evidence>
<dbReference type="CDD" id="cd12246">
    <property type="entry name" value="RRM1_U1A_like"/>
    <property type="match status" value="1"/>
</dbReference>
<keyword evidence="6 10" id="KW-0694">RNA-binding</keyword>
<dbReference type="InterPro" id="IPR012677">
    <property type="entry name" value="Nucleotide-bd_a/b_plait_sf"/>
</dbReference>
<dbReference type="GO" id="GO:0006397">
    <property type="term" value="P:mRNA processing"/>
    <property type="evidence" value="ECO:0007669"/>
    <property type="project" value="UniProtKB-KW"/>
</dbReference>
<dbReference type="GO" id="GO:0030532">
    <property type="term" value="C:small nuclear ribonucleoprotein complex"/>
    <property type="evidence" value="ECO:0007669"/>
    <property type="project" value="UniProtKB-ARBA"/>
</dbReference>
<evidence type="ECO:0000256" key="6">
    <source>
        <dbReference type="ARBA" id="ARBA00022884"/>
    </source>
</evidence>
<sequence>MDVVPNQTIYVNNLYEKLGVEQMKKCLHALFSQFGRILEIVASRTYRLRGQAWVVFSDVSSATNALRTMQGFPFFDKAIRIQYARTKSDAVAKLDGTYARDKKDAAMKKAAARDEAAKRGGERAGQAAPAAAQAARAKAPAGAEGMAPPNKILFIQNLPEATNERMLSMLFQQFPGFKEVRMAEARPGIAFVEFENEGQAGVALEGLQGFKILPNHAMNVSYAKQ</sequence>
<feature type="domain" description="RRM" evidence="12">
    <location>
        <begin position="151"/>
        <end position="225"/>
    </location>
</feature>
<gene>
    <name evidence="13" type="ORF">OSTQU699_LOCUS5174</name>
</gene>
<accession>A0A8S1J0Z0</accession>
<evidence type="ECO:0000313" key="14">
    <source>
        <dbReference type="Proteomes" id="UP000708148"/>
    </source>
</evidence>
<dbReference type="PANTHER" id="PTHR10501">
    <property type="entry name" value="U1 SMALL NUCLEAR RIBONUCLEOPROTEIN A/U2 SMALL NUCLEAR RIBONUCLEOPROTEIN B"/>
    <property type="match status" value="1"/>
</dbReference>
<evidence type="ECO:0000256" key="7">
    <source>
        <dbReference type="ARBA" id="ARBA00023187"/>
    </source>
</evidence>
<evidence type="ECO:0000256" key="1">
    <source>
        <dbReference type="ARBA" id="ARBA00004123"/>
    </source>
</evidence>
<dbReference type="SUPFAM" id="SSF54928">
    <property type="entry name" value="RNA-binding domain, RBD"/>
    <property type="match status" value="2"/>
</dbReference>
<dbReference type="FunFam" id="3.30.70.330:FF:000029">
    <property type="entry name" value="U2 small nuclear ribonucleoprotein B"/>
    <property type="match status" value="1"/>
</dbReference>
<feature type="domain" description="RRM" evidence="12">
    <location>
        <begin position="7"/>
        <end position="86"/>
    </location>
</feature>
<keyword evidence="3" id="KW-0507">mRNA processing</keyword>
<dbReference type="EMBL" id="CAJHUC010001116">
    <property type="protein sequence ID" value="CAD7699815.1"/>
    <property type="molecule type" value="Genomic_DNA"/>
</dbReference>
<name>A0A8S1J0Z0_9CHLO</name>
<dbReference type="GO" id="GO:0003723">
    <property type="term" value="F:RNA binding"/>
    <property type="evidence" value="ECO:0007669"/>
    <property type="project" value="UniProtKB-UniRule"/>
</dbReference>
<keyword evidence="9" id="KW-0687">Ribonucleoprotein</keyword>
<keyword evidence="8" id="KW-0539">Nucleus</keyword>
<dbReference type="GO" id="GO:0005681">
    <property type="term" value="C:spliceosomal complex"/>
    <property type="evidence" value="ECO:0007669"/>
    <property type="project" value="UniProtKB-KW"/>
</dbReference>
<evidence type="ECO:0000256" key="11">
    <source>
        <dbReference type="SAM" id="MobiDB-lite"/>
    </source>
</evidence>
<dbReference type="SMART" id="SM00360">
    <property type="entry name" value="RRM"/>
    <property type="match status" value="2"/>
</dbReference>
<comment type="caution">
    <text evidence="13">The sequence shown here is derived from an EMBL/GenBank/DDBJ whole genome shotgun (WGS) entry which is preliminary data.</text>
</comment>
<evidence type="ECO:0000259" key="12">
    <source>
        <dbReference type="PROSITE" id="PS50102"/>
    </source>
</evidence>
<keyword evidence="4" id="KW-0747">Spliceosome</keyword>
<evidence type="ECO:0000256" key="10">
    <source>
        <dbReference type="PROSITE-ProRule" id="PRU00176"/>
    </source>
</evidence>
<evidence type="ECO:0000256" key="9">
    <source>
        <dbReference type="ARBA" id="ARBA00023274"/>
    </source>
</evidence>
<dbReference type="FunFam" id="3.30.70.330:FF:000039">
    <property type="entry name" value="U1 small nuclear ribonucleoprotein A"/>
    <property type="match status" value="1"/>
</dbReference>
<protein>
    <recommendedName>
        <fullName evidence="12">RRM domain-containing protein</fullName>
    </recommendedName>
</protein>
<dbReference type="Pfam" id="PF00076">
    <property type="entry name" value="RRM_1"/>
    <property type="match status" value="2"/>
</dbReference>
<reference evidence="13" key="1">
    <citation type="submission" date="2020-12" db="EMBL/GenBank/DDBJ databases">
        <authorList>
            <person name="Iha C."/>
        </authorList>
    </citation>
    <scope>NUCLEOTIDE SEQUENCE</scope>
</reference>
<dbReference type="InterPro" id="IPR035979">
    <property type="entry name" value="RBD_domain_sf"/>
</dbReference>
<feature type="compositionally biased region" description="Basic and acidic residues" evidence="11">
    <location>
        <begin position="109"/>
        <end position="122"/>
    </location>
</feature>
<keyword evidence="7" id="KW-0508">mRNA splicing</keyword>
<evidence type="ECO:0000256" key="8">
    <source>
        <dbReference type="ARBA" id="ARBA00023242"/>
    </source>
</evidence>
<evidence type="ECO:0000256" key="2">
    <source>
        <dbReference type="ARBA" id="ARBA00007243"/>
    </source>
</evidence>
<keyword evidence="14" id="KW-1185">Reference proteome</keyword>
<evidence type="ECO:0000313" key="13">
    <source>
        <dbReference type="EMBL" id="CAD7699815.1"/>
    </source>
</evidence>
<feature type="region of interest" description="Disordered" evidence="11">
    <location>
        <begin position="109"/>
        <end position="129"/>
    </location>
</feature>
<organism evidence="13 14">
    <name type="scientific">Ostreobium quekettii</name>
    <dbReference type="NCBI Taxonomy" id="121088"/>
    <lineage>
        <taxon>Eukaryota</taxon>
        <taxon>Viridiplantae</taxon>
        <taxon>Chlorophyta</taxon>
        <taxon>core chlorophytes</taxon>
        <taxon>Ulvophyceae</taxon>
        <taxon>TCBD clade</taxon>
        <taxon>Bryopsidales</taxon>
        <taxon>Ostreobineae</taxon>
        <taxon>Ostreobiaceae</taxon>
        <taxon>Ostreobium</taxon>
    </lineage>
</organism>
<dbReference type="Proteomes" id="UP000708148">
    <property type="component" value="Unassembled WGS sequence"/>
</dbReference>
<dbReference type="AlphaFoldDB" id="A0A8S1J0Z0"/>
<dbReference type="Gene3D" id="3.30.70.330">
    <property type="match status" value="2"/>
</dbReference>
<comment type="similarity">
    <text evidence="2">Belongs to the RRM U1 A/B'' family.</text>
</comment>
<comment type="subcellular location">
    <subcellularLocation>
        <location evidence="1">Nucleus</location>
    </subcellularLocation>
</comment>
<dbReference type="InterPro" id="IPR000504">
    <property type="entry name" value="RRM_dom"/>
</dbReference>